<keyword evidence="3" id="KW-1185">Reference proteome</keyword>
<sequence length="128" mass="15123">MVRLHTLRAKDSGFGIRLGQFSKRSSLNWLQFQCLRSNRYFMRPTKELFQRSDLGYPRAPEENAKLSRRFWYIHLKHVAKRLSGVWRQGSREPADPDKARRLPASANADRGPQQVDRHLRRARQPRAL</sequence>
<evidence type="ECO:0000313" key="2">
    <source>
        <dbReference type="EMBL" id="CAH2234357.1"/>
    </source>
</evidence>
<comment type="caution">
    <text evidence="2">The sequence shown here is derived from an EMBL/GenBank/DDBJ whole genome shotgun (WGS) entry which is preliminary data.</text>
</comment>
<accession>A0A8S4RG29</accession>
<proteinExistence type="predicted"/>
<feature type="compositionally biased region" description="Basic and acidic residues" evidence="1">
    <location>
        <begin position="89"/>
        <end position="100"/>
    </location>
</feature>
<dbReference type="AlphaFoldDB" id="A0A8S4RG29"/>
<evidence type="ECO:0000256" key="1">
    <source>
        <dbReference type="SAM" id="MobiDB-lite"/>
    </source>
</evidence>
<protein>
    <submittedName>
        <fullName evidence="2">Jg5235 protein</fullName>
    </submittedName>
</protein>
<reference evidence="2" key="1">
    <citation type="submission" date="2022-03" db="EMBL/GenBank/DDBJ databases">
        <authorList>
            <person name="Lindestad O."/>
        </authorList>
    </citation>
    <scope>NUCLEOTIDE SEQUENCE</scope>
</reference>
<evidence type="ECO:0000313" key="3">
    <source>
        <dbReference type="Proteomes" id="UP000838756"/>
    </source>
</evidence>
<name>A0A8S4RG29_9NEOP</name>
<feature type="region of interest" description="Disordered" evidence="1">
    <location>
        <begin position="86"/>
        <end position="128"/>
    </location>
</feature>
<dbReference type="EMBL" id="CAKXAJ010025055">
    <property type="protein sequence ID" value="CAH2234357.1"/>
    <property type="molecule type" value="Genomic_DNA"/>
</dbReference>
<feature type="compositionally biased region" description="Basic residues" evidence="1">
    <location>
        <begin position="118"/>
        <end position="128"/>
    </location>
</feature>
<dbReference type="Proteomes" id="UP000838756">
    <property type="component" value="Unassembled WGS sequence"/>
</dbReference>
<organism evidence="2 3">
    <name type="scientific">Pararge aegeria aegeria</name>
    <dbReference type="NCBI Taxonomy" id="348720"/>
    <lineage>
        <taxon>Eukaryota</taxon>
        <taxon>Metazoa</taxon>
        <taxon>Ecdysozoa</taxon>
        <taxon>Arthropoda</taxon>
        <taxon>Hexapoda</taxon>
        <taxon>Insecta</taxon>
        <taxon>Pterygota</taxon>
        <taxon>Neoptera</taxon>
        <taxon>Endopterygota</taxon>
        <taxon>Lepidoptera</taxon>
        <taxon>Glossata</taxon>
        <taxon>Ditrysia</taxon>
        <taxon>Papilionoidea</taxon>
        <taxon>Nymphalidae</taxon>
        <taxon>Satyrinae</taxon>
        <taxon>Satyrini</taxon>
        <taxon>Parargina</taxon>
        <taxon>Pararge</taxon>
    </lineage>
</organism>
<gene>
    <name evidence="2" type="primary">jg5235</name>
    <name evidence="2" type="ORF">PAEG_LOCUS12197</name>
</gene>